<name>A0A7D5GFV3_9EURY</name>
<accession>A0A7D5GFV3</accession>
<protein>
    <submittedName>
        <fullName evidence="2">Class I SAM-dependent methyltransferase</fullName>
    </submittedName>
</protein>
<dbReference type="InterPro" id="IPR029063">
    <property type="entry name" value="SAM-dependent_MTases_sf"/>
</dbReference>
<reference evidence="2 3" key="1">
    <citation type="submission" date="2020-07" db="EMBL/GenBank/DDBJ databases">
        <authorList>
            <person name="Cui H."/>
        </authorList>
    </citation>
    <scope>NUCLEOTIDE SEQUENCE [LARGE SCALE GENOMIC DNA]</scope>
    <source>
        <strain evidence="2 3">YPL8</strain>
    </source>
</reference>
<proteinExistence type="predicted"/>
<dbReference type="AlphaFoldDB" id="A0A7D5GFV3"/>
<keyword evidence="2" id="KW-0489">Methyltransferase</keyword>
<dbReference type="KEGG" id="haly:HYG82_02815"/>
<dbReference type="GO" id="GO:0032259">
    <property type="term" value="P:methylation"/>
    <property type="evidence" value="ECO:0007669"/>
    <property type="project" value="UniProtKB-KW"/>
</dbReference>
<evidence type="ECO:0000313" key="3">
    <source>
        <dbReference type="Proteomes" id="UP000509241"/>
    </source>
</evidence>
<keyword evidence="2" id="KW-0808">Transferase</keyword>
<keyword evidence="3" id="KW-1185">Reference proteome</keyword>
<dbReference type="Proteomes" id="UP000509241">
    <property type="component" value="Chromosome"/>
</dbReference>
<evidence type="ECO:0000259" key="1">
    <source>
        <dbReference type="Pfam" id="PF08241"/>
    </source>
</evidence>
<evidence type="ECO:0000313" key="2">
    <source>
        <dbReference type="EMBL" id="QLG47848.1"/>
    </source>
</evidence>
<dbReference type="RefSeq" id="WP_179259590.1">
    <property type="nucleotide sequence ID" value="NZ_CP058601.1"/>
</dbReference>
<dbReference type="CDD" id="cd02440">
    <property type="entry name" value="AdoMet_MTases"/>
    <property type="match status" value="1"/>
</dbReference>
<dbReference type="GO" id="GO:0008757">
    <property type="term" value="F:S-adenosylmethionine-dependent methyltransferase activity"/>
    <property type="evidence" value="ECO:0007669"/>
    <property type="project" value="InterPro"/>
</dbReference>
<feature type="domain" description="Methyltransferase type 11" evidence="1">
    <location>
        <begin position="53"/>
        <end position="147"/>
    </location>
</feature>
<dbReference type="PANTHER" id="PTHR43591:SF24">
    <property type="entry name" value="2-METHOXY-6-POLYPRENYL-1,4-BENZOQUINOL METHYLASE, MITOCHONDRIAL"/>
    <property type="match status" value="1"/>
</dbReference>
<sequence length="270" mass="30947">MQKVYRYNKNESYWEDRWENAGVDKQTFDRLDFYPIKYAKMVIDDLSPSSEILEAGCGPGRLYFHFDERGYDMTGVDFSSTAIDHIREIDPDADVEVADVRDLPFPDESFDAVLAFGLFHNFGDPQDLAAAFSETARVLKPGGRIVLSVRCDSLENHLIEYITAWKSEQRGEKEFHKLHFTRNDVEFYITSTGLTLKDVEFARNVSFLFKFDSLRAPHMRGESFDESVARASGFQLFEIGDAIDTTLHTLFPKQFSNELVAFAQKPETEG</sequence>
<dbReference type="Pfam" id="PF08241">
    <property type="entry name" value="Methyltransf_11"/>
    <property type="match status" value="1"/>
</dbReference>
<dbReference type="PANTHER" id="PTHR43591">
    <property type="entry name" value="METHYLTRANSFERASE"/>
    <property type="match status" value="1"/>
</dbReference>
<gene>
    <name evidence="2" type="ORF">HYG82_02815</name>
</gene>
<dbReference type="GeneID" id="56032188"/>
<dbReference type="Gene3D" id="3.40.50.150">
    <property type="entry name" value="Vaccinia Virus protein VP39"/>
    <property type="match status" value="1"/>
</dbReference>
<dbReference type="OrthoDB" id="187433at2157"/>
<dbReference type="EMBL" id="CP058601">
    <property type="protein sequence ID" value="QLG47848.1"/>
    <property type="molecule type" value="Genomic_DNA"/>
</dbReference>
<organism evidence="2 3">
    <name type="scientific">Natrinema halophilum</name>
    <dbReference type="NCBI Taxonomy" id="1699371"/>
    <lineage>
        <taxon>Archaea</taxon>
        <taxon>Methanobacteriati</taxon>
        <taxon>Methanobacteriota</taxon>
        <taxon>Stenosarchaea group</taxon>
        <taxon>Halobacteria</taxon>
        <taxon>Halobacteriales</taxon>
        <taxon>Natrialbaceae</taxon>
        <taxon>Natrinema</taxon>
    </lineage>
</organism>
<dbReference type="InterPro" id="IPR013216">
    <property type="entry name" value="Methyltransf_11"/>
</dbReference>
<dbReference type="SUPFAM" id="SSF53335">
    <property type="entry name" value="S-adenosyl-L-methionine-dependent methyltransferases"/>
    <property type="match status" value="1"/>
</dbReference>